<dbReference type="Gene3D" id="1.10.340.30">
    <property type="entry name" value="Hypothetical protein, domain 2"/>
    <property type="match status" value="1"/>
</dbReference>
<protein>
    <submittedName>
        <fullName evidence="2">DNA-3-methyladenine glycosylase I</fullName>
    </submittedName>
</protein>
<evidence type="ECO:0000313" key="2">
    <source>
        <dbReference type="EMBL" id="SMC52662.1"/>
    </source>
</evidence>
<dbReference type="AlphaFoldDB" id="A0A1W1ZWP9"/>
<feature type="binding site" evidence="1">
    <location>
        <position position="196"/>
    </location>
    <ligand>
        <name>Zn(2+)</name>
        <dbReference type="ChEBI" id="CHEBI:29105"/>
    </ligand>
</feature>
<dbReference type="GO" id="GO:0006284">
    <property type="term" value="P:base-excision repair"/>
    <property type="evidence" value="ECO:0007669"/>
    <property type="project" value="InterPro"/>
</dbReference>
<dbReference type="GO" id="GO:0008725">
    <property type="term" value="F:DNA-3-methyladenine glycosylase activity"/>
    <property type="evidence" value="ECO:0007669"/>
    <property type="project" value="InterPro"/>
</dbReference>
<dbReference type="PANTHER" id="PTHR30037:SF4">
    <property type="entry name" value="DNA-3-METHYLADENINE GLYCOSYLASE I"/>
    <property type="match status" value="1"/>
</dbReference>
<dbReference type="GO" id="GO:0046872">
    <property type="term" value="F:metal ion binding"/>
    <property type="evidence" value="ECO:0007669"/>
    <property type="project" value="UniProtKB-KW"/>
</dbReference>
<feature type="binding site" evidence="1">
    <location>
        <position position="23"/>
    </location>
    <ligand>
        <name>Zn(2+)</name>
        <dbReference type="ChEBI" id="CHEBI:29105"/>
    </ligand>
</feature>
<keyword evidence="1" id="KW-0862">Zinc</keyword>
<dbReference type="PANTHER" id="PTHR30037">
    <property type="entry name" value="DNA-3-METHYLADENINE GLYCOSYLASE 1"/>
    <property type="match status" value="1"/>
</dbReference>
<sequence length="217" mass="24471">MVPMDSIETNHGVMQGEDGLARCRWAGHDPLYQAYHDTEWGRPLGDDRRLFEKLCLEGFQAGLSWITILRKREAFRELFRDFEIDRVAGMCEGDVERLVKDARIIRHRGKIEAAIQNAKAARAVQDAHGSLAAFLWRFEPPASERPPEPTHEWLMANPITPASTRMSKALRKAGFGFVGPTTCYAFMQSMGFVNDHAPGCHARTGCEEARAAFERPI</sequence>
<dbReference type="Proteomes" id="UP000192656">
    <property type="component" value="Unassembled WGS sequence"/>
</dbReference>
<evidence type="ECO:0000313" key="3">
    <source>
        <dbReference type="Proteomes" id="UP000192656"/>
    </source>
</evidence>
<feature type="binding site" evidence="1">
    <location>
        <position position="200"/>
    </location>
    <ligand>
        <name>Zn(2+)</name>
        <dbReference type="ChEBI" id="CHEBI:29105"/>
    </ligand>
</feature>
<organism evidence="2 3">
    <name type="scientific">Fulvimarina manganoxydans</name>
    <dbReference type="NCBI Taxonomy" id="937218"/>
    <lineage>
        <taxon>Bacteria</taxon>
        <taxon>Pseudomonadati</taxon>
        <taxon>Pseudomonadota</taxon>
        <taxon>Alphaproteobacteria</taxon>
        <taxon>Hyphomicrobiales</taxon>
        <taxon>Aurantimonadaceae</taxon>
        <taxon>Fulvimarina</taxon>
    </lineage>
</organism>
<keyword evidence="3" id="KW-1185">Reference proteome</keyword>
<reference evidence="2 3" key="1">
    <citation type="submission" date="2017-04" db="EMBL/GenBank/DDBJ databases">
        <authorList>
            <person name="Afonso C.L."/>
            <person name="Miller P.J."/>
            <person name="Scott M.A."/>
            <person name="Spackman E."/>
            <person name="Goraichik I."/>
            <person name="Dimitrov K.M."/>
            <person name="Suarez D.L."/>
            <person name="Swayne D.E."/>
        </authorList>
    </citation>
    <scope>NUCLEOTIDE SEQUENCE [LARGE SCALE GENOMIC DNA]</scope>
    <source>
        <strain evidence="2 3">CGMCC 1.10972</strain>
    </source>
</reference>
<name>A0A1W1ZWP9_9HYPH</name>
<feature type="binding site" evidence="1">
    <location>
        <position position="36"/>
    </location>
    <ligand>
        <name>Zn(2+)</name>
        <dbReference type="ChEBI" id="CHEBI:29105"/>
    </ligand>
</feature>
<dbReference type="InterPro" id="IPR052891">
    <property type="entry name" value="DNA-3mA_glycosylase"/>
</dbReference>
<proteinExistence type="predicted"/>
<dbReference type="InterPro" id="IPR011257">
    <property type="entry name" value="DNA_glycosylase"/>
</dbReference>
<gene>
    <name evidence="2" type="ORF">SAMN06297251_103169</name>
</gene>
<dbReference type="Pfam" id="PF03352">
    <property type="entry name" value="Adenine_glyco"/>
    <property type="match status" value="1"/>
</dbReference>
<accession>A0A1W1ZWP9</accession>
<evidence type="ECO:0000256" key="1">
    <source>
        <dbReference type="PIRSR" id="PIRSR605019-1"/>
    </source>
</evidence>
<dbReference type="STRING" id="937218.SAMN06297251_103169"/>
<dbReference type="SUPFAM" id="SSF48150">
    <property type="entry name" value="DNA-glycosylase"/>
    <property type="match status" value="1"/>
</dbReference>
<dbReference type="InterPro" id="IPR005019">
    <property type="entry name" value="Adenine_glyco"/>
</dbReference>
<keyword evidence="1" id="KW-0479">Metal-binding</keyword>
<dbReference type="EMBL" id="FWXR01000003">
    <property type="protein sequence ID" value="SMC52662.1"/>
    <property type="molecule type" value="Genomic_DNA"/>
</dbReference>